<evidence type="ECO:0000256" key="6">
    <source>
        <dbReference type="SAM" id="MobiDB-lite"/>
    </source>
</evidence>
<keyword evidence="4" id="KW-0804">Transcription</keyword>
<feature type="region of interest" description="Disordered" evidence="6">
    <location>
        <begin position="482"/>
        <end position="507"/>
    </location>
</feature>
<dbReference type="Pfam" id="PF03106">
    <property type="entry name" value="WRKY"/>
    <property type="match status" value="1"/>
</dbReference>
<keyword evidence="5" id="KW-0539">Nucleus</keyword>
<keyword evidence="2" id="KW-0805">Transcription regulation</keyword>
<name>A0A6J1IAI6_CUCMA</name>
<feature type="region of interest" description="Disordered" evidence="6">
    <location>
        <begin position="1"/>
        <end position="76"/>
    </location>
</feature>
<dbReference type="KEGG" id="cmax:111471155"/>
<dbReference type="Gene3D" id="2.20.25.80">
    <property type="entry name" value="WRKY domain"/>
    <property type="match status" value="1"/>
</dbReference>
<evidence type="ECO:0000256" key="3">
    <source>
        <dbReference type="ARBA" id="ARBA00023125"/>
    </source>
</evidence>
<dbReference type="InterPro" id="IPR044810">
    <property type="entry name" value="WRKY_plant"/>
</dbReference>
<dbReference type="AlphaFoldDB" id="A0A6J1IAI6"/>
<dbReference type="SUPFAM" id="SSF118290">
    <property type="entry name" value="WRKY DNA-binding domain"/>
    <property type="match status" value="1"/>
</dbReference>
<evidence type="ECO:0000256" key="5">
    <source>
        <dbReference type="ARBA" id="ARBA00023242"/>
    </source>
</evidence>
<comment type="subcellular location">
    <subcellularLocation>
        <location evidence="1">Nucleus</location>
    </subcellularLocation>
</comment>
<accession>A0A6J1IAI6</accession>
<dbReference type="SMART" id="SM00774">
    <property type="entry name" value="WRKY"/>
    <property type="match status" value="1"/>
</dbReference>
<protein>
    <submittedName>
        <fullName evidence="9">Probable WRKY transcription factor 72 isoform X1</fullName>
    </submittedName>
</protein>
<dbReference type="RefSeq" id="XP_022972618.1">
    <property type="nucleotide sequence ID" value="XM_023116850.1"/>
</dbReference>
<feature type="compositionally biased region" description="Low complexity" evidence="6">
    <location>
        <begin position="485"/>
        <end position="499"/>
    </location>
</feature>
<evidence type="ECO:0000313" key="8">
    <source>
        <dbReference type="Proteomes" id="UP000504608"/>
    </source>
</evidence>
<feature type="compositionally biased region" description="Basic and acidic residues" evidence="6">
    <location>
        <begin position="51"/>
        <end position="76"/>
    </location>
</feature>
<sequence>MEAQPLPTTADAVQSAGEDEEHAPKHKVPLMADLEKPSMEPLSLASASSTWKEEDHEHEQRLKMAKGEMREVKEENQRLKRCLDQMMRDYESLKRQFHDMSTINNEAAEEVEDMVSLTLGRSSSDQNKNTCPERKPDLQNIQSPADSEQGKEEEAGQTWPPGKVLKGLAAPATGEDEVSQQNPPKKTRVCVRARCDTPTLNDGCQWRKYGQKIAKGNPCPRAYYRCTGAPSCPVRKQVQRSVDDISILITTYEGTHNHPLPVSAMAMASTTSAAASMLLSGASTSTSRPGLNPLAIGTASANLHGMNMYTNSKQFYLSNSSMLSSSLNHPTITLDLTSNPPSASSSSSSSSPFHKIPSTYPPKYPFTSLDFGSSQPNFMSWNTNINKNVLGMSSDLAKQFPPHSNIYQACLQQFAKPSTPPPPPLPDTIAAATKAITSDPSFQSALAVALSSIIGGGNGGEAVQAMSSYVQAAQGQGSMGFQAAPSLTYSTSKSPSSPGDSRDDDTK</sequence>
<dbReference type="PROSITE" id="PS50811">
    <property type="entry name" value="WRKY"/>
    <property type="match status" value="1"/>
</dbReference>
<evidence type="ECO:0000259" key="7">
    <source>
        <dbReference type="PROSITE" id="PS50811"/>
    </source>
</evidence>
<dbReference type="OrthoDB" id="1912868at2759"/>
<feature type="domain" description="WRKY" evidence="7">
    <location>
        <begin position="195"/>
        <end position="261"/>
    </location>
</feature>
<dbReference type="InterPro" id="IPR036576">
    <property type="entry name" value="WRKY_dom_sf"/>
</dbReference>
<dbReference type="GO" id="GO:0005634">
    <property type="term" value="C:nucleus"/>
    <property type="evidence" value="ECO:0007669"/>
    <property type="project" value="UniProtKB-SubCell"/>
</dbReference>
<evidence type="ECO:0000313" key="9">
    <source>
        <dbReference type="RefSeq" id="XP_022972618.1"/>
    </source>
</evidence>
<dbReference type="GO" id="GO:0003700">
    <property type="term" value="F:DNA-binding transcription factor activity"/>
    <property type="evidence" value="ECO:0007669"/>
    <property type="project" value="InterPro"/>
</dbReference>
<dbReference type="GO" id="GO:0043565">
    <property type="term" value="F:sequence-specific DNA binding"/>
    <property type="evidence" value="ECO:0007669"/>
    <property type="project" value="InterPro"/>
</dbReference>
<evidence type="ECO:0000256" key="1">
    <source>
        <dbReference type="ARBA" id="ARBA00004123"/>
    </source>
</evidence>
<feature type="compositionally biased region" description="Polar residues" evidence="6">
    <location>
        <begin position="120"/>
        <end position="130"/>
    </location>
</feature>
<dbReference type="FunFam" id="2.20.25.80:FF:000002">
    <property type="entry name" value="probable WRKY transcription factor 31"/>
    <property type="match status" value="1"/>
</dbReference>
<dbReference type="PANTHER" id="PTHR31429">
    <property type="entry name" value="WRKY TRANSCRIPTION FACTOR 36-RELATED"/>
    <property type="match status" value="1"/>
</dbReference>
<proteinExistence type="predicted"/>
<dbReference type="InterPro" id="IPR003657">
    <property type="entry name" value="WRKY_dom"/>
</dbReference>
<dbReference type="PANTHER" id="PTHR31429:SF86">
    <property type="entry name" value="WRKY TRANSCRIPTION FACTOR 61-RELATED"/>
    <property type="match status" value="1"/>
</dbReference>
<keyword evidence="3" id="KW-0238">DNA-binding</keyword>
<evidence type="ECO:0000256" key="4">
    <source>
        <dbReference type="ARBA" id="ARBA00023163"/>
    </source>
</evidence>
<gene>
    <name evidence="9" type="primary">LOC111471155</name>
</gene>
<feature type="region of interest" description="Disordered" evidence="6">
    <location>
        <begin position="120"/>
        <end position="185"/>
    </location>
</feature>
<dbReference type="GeneID" id="111471155"/>
<reference evidence="9" key="1">
    <citation type="submission" date="2025-08" db="UniProtKB">
        <authorList>
            <consortium name="RefSeq"/>
        </authorList>
    </citation>
    <scope>IDENTIFICATION</scope>
    <source>
        <tissue evidence="9">Young leaves</tissue>
    </source>
</reference>
<keyword evidence="8" id="KW-1185">Reference proteome</keyword>
<dbReference type="Proteomes" id="UP000504608">
    <property type="component" value="Unplaced"/>
</dbReference>
<organism evidence="8 9">
    <name type="scientific">Cucurbita maxima</name>
    <name type="common">Pumpkin</name>
    <name type="synonym">Winter squash</name>
    <dbReference type="NCBI Taxonomy" id="3661"/>
    <lineage>
        <taxon>Eukaryota</taxon>
        <taxon>Viridiplantae</taxon>
        <taxon>Streptophyta</taxon>
        <taxon>Embryophyta</taxon>
        <taxon>Tracheophyta</taxon>
        <taxon>Spermatophyta</taxon>
        <taxon>Magnoliopsida</taxon>
        <taxon>eudicotyledons</taxon>
        <taxon>Gunneridae</taxon>
        <taxon>Pentapetalae</taxon>
        <taxon>rosids</taxon>
        <taxon>fabids</taxon>
        <taxon>Cucurbitales</taxon>
        <taxon>Cucurbitaceae</taxon>
        <taxon>Cucurbiteae</taxon>
        <taxon>Cucurbita</taxon>
    </lineage>
</organism>
<evidence type="ECO:0000256" key="2">
    <source>
        <dbReference type="ARBA" id="ARBA00023015"/>
    </source>
</evidence>